<evidence type="ECO:0000256" key="1">
    <source>
        <dbReference type="ARBA" id="ARBA00038305"/>
    </source>
</evidence>
<reference evidence="2 3" key="1">
    <citation type="submission" date="2018-03" db="EMBL/GenBank/DDBJ databases">
        <title>Genomic Encyclopedia of Type Strains, Phase III (KMG-III): the genomes of soil and plant-associated and newly described type strains.</title>
        <authorList>
            <person name="Whitman W."/>
        </authorList>
    </citation>
    <scope>NUCLEOTIDE SEQUENCE [LARGE SCALE GENOMIC DNA]</scope>
    <source>
        <strain evidence="2 3">CGMCC 1.12259</strain>
    </source>
</reference>
<sequence length="145" mass="15891">MNAYDEYMKGIVAPMRKQLTDEGFKELLTAEEVNEHVSEAQGVSLVVINSVCGCAAGLARPAVIEAVRQTDAKPDHLVTVFAGQDKEATAQMRNYFEEIPPSSPSVAVLKDGQLAYFIPREQIEGHPMEHIRDHLVGALEQVSAE</sequence>
<organism evidence="2 3">
    <name type="scientific">Planomicrobium soli</name>
    <dbReference type="NCBI Taxonomy" id="1176648"/>
    <lineage>
        <taxon>Bacteria</taxon>
        <taxon>Bacillati</taxon>
        <taxon>Bacillota</taxon>
        <taxon>Bacilli</taxon>
        <taxon>Bacillales</taxon>
        <taxon>Caryophanaceae</taxon>
        <taxon>Planomicrobium</taxon>
    </lineage>
</organism>
<protein>
    <submittedName>
        <fullName evidence="2">Putative YphP/YqiW family bacilliredoxin</fullName>
    </submittedName>
</protein>
<dbReference type="AlphaFoldDB" id="A0A2P8H6S7"/>
<comment type="similarity">
    <text evidence="1">Belongs to the bacilliredoxin family.</text>
</comment>
<gene>
    <name evidence="2" type="ORF">B0H99_101146</name>
</gene>
<proteinExistence type="inferred from homology"/>
<dbReference type="PANTHER" id="PTHR40052">
    <property type="entry name" value="UPF0403 PROTEIN YQIW-RELATED"/>
    <property type="match status" value="1"/>
</dbReference>
<dbReference type="Proteomes" id="UP000242682">
    <property type="component" value="Unassembled WGS sequence"/>
</dbReference>
<dbReference type="Pfam" id="PF06491">
    <property type="entry name" value="Disulph_isomer"/>
    <property type="match status" value="1"/>
</dbReference>
<dbReference type="EMBL" id="PYAT01000001">
    <property type="protein sequence ID" value="PSL41900.1"/>
    <property type="molecule type" value="Genomic_DNA"/>
</dbReference>
<accession>A0A2P8H6S7</accession>
<comment type="caution">
    <text evidence="2">The sequence shown here is derived from an EMBL/GenBank/DDBJ whole genome shotgun (WGS) entry which is preliminary data.</text>
</comment>
<dbReference type="Gene3D" id="6.10.250.2150">
    <property type="match status" value="1"/>
</dbReference>
<dbReference type="PANTHER" id="PTHR40052:SF2">
    <property type="entry name" value="BACILLIREDOXIN BRXA"/>
    <property type="match status" value="1"/>
</dbReference>
<dbReference type="NCBIfam" id="TIGR04191">
    <property type="entry name" value="YphP_YqiW"/>
    <property type="match status" value="1"/>
</dbReference>
<evidence type="ECO:0000313" key="2">
    <source>
        <dbReference type="EMBL" id="PSL41900.1"/>
    </source>
</evidence>
<dbReference type="RefSeq" id="WP_106531706.1">
    <property type="nucleotide sequence ID" value="NZ_PYAT01000001.1"/>
</dbReference>
<name>A0A2P8H6S7_9BACL</name>
<dbReference type="InterPro" id="IPR009474">
    <property type="entry name" value="BrxB/BrxA"/>
</dbReference>
<evidence type="ECO:0000313" key="3">
    <source>
        <dbReference type="Proteomes" id="UP000242682"/>
    </source>
</evidence>
<keyword evidence="3" id="KW-1185">Reference proteome</keyword>
<dbReference type="OrthoDB" id="9793981at2"/>
<dbReference type="Gene3D" id="3.40.30.10">
    <property type="entry name" value="Glutaredoxin"/>
    <property type="match status" value="1"/>
</dbReference>